<keyword evidence="3" id="KW-1185">Reference proteome</keyword>
<dbReference type="RefSeq" id="WP_095421662.1">
    <property type="nucleotide sequence ID" value="NZ_CP022990.1"/>
</dbReference>
<dbReference type="EMBL" id="CP022990">
    <property type="protein sequence ID" value="ASW01769.1"/>
    <property type="molecule type" value="Genomic_DNA"/>
</dbReference>
<accession>A0A248VRX2</accession>
<keyword evidence="1" id="KW-0732">Signal</keyword>
<evidence type="ECO:0000256" key="1">
    <source>
        <dbReference type="SAM" id="SignalP"/>
    </source>
</evidence>
<dbReference type="AlphaFoldDB" id="A0A248VRX2"/>
<evidence type="ECO:0000313" key="2">
    <source>
        <dbReference type="EMBL" id="ASW01769.1"/>
    </source>
</evidence>
<name>A0A248VRX2_9BURK</name>
<dbReference type="PROSITE" id="PS51257">
    <property type="entry name" value="PROKAR_LIPOPROTEIN"/>
    <property type="match status" value="1"/>
</dbReference>
<evidence type="ECO:0008006" key="4">
    <source>
        <dbReference type="Google" id="ProtNLM"/>
    </source>
</evidence>
<protein>
    <recommendedName>
        <fullName evidence="4">Lipoprotein SmpA/OmlA domain-containing protein</fullName>
    </recommendedName>
</protein>
<organism evidence="2 3">
    <name type="scientific">Paraburkholderia aromaticivorans</name>
    <dbReference type="NCBI Taxonomy" id="2026199"/>
    <lineage>
        <taxon>Bacteria</taxon>
        <taxon>Pseudomonadati</taxon>
        <taxon>Pseudomonadota</taxon>
        <taxon>Betaproteobacteria</taxon>
        <taxon>Burkholderiales</taxon>
        <taxon>Burkholderiaceae</taxon>
        <taxon>Paraburkholderia</taxon>
    </lineage>
</organism>
<sequence length="197" mass="21086">MNKISMICLSAALVGMLSGCAGTNFVRPDDAALQNGKTTVAEARAKYGSPFRQSTVTKNEEDVTLLSYAYASTGGTPLETGVIPARSLELGFWKDVMVSNVFVSTFKDDASSFDASKRSAIVKGKTTRDEVIALLGRPAGYAVYPIIKDKNGQALVYAYHTTSGSAFNLKFSKRDLIVTIDPNGVVSDVNYESSGMQ</sequence>
<gene>
    <name evidence="2" type="ORF">CJU94_26860</name>
</gene>
<feature type="signal peptide" evidence="1">
    <location>
        <begin position="1"/>
        <end position="21"/>
    </location>
</feature>
<reference evidence="2 3" key="1">
    <citation type="submission" date="2017-08" db="EMBL/GenBank/DDBJ databases">
        <title>Identification and genetic characteristics of simultaneous BTEX- and naphthalene-degrading Paraburkholderia sp. BN5 isolated from petroleum-contaminated soil.</title>
        <authorList>
            <person name="Lee Y."/>
            <person name="Jeon C.O."/>
        </authorList>
    </citation>
    <scope>NUCLEOTIDE SEQUENCE [LARGE SCALE GENOMIC DNA]</scope>
    <source>
        <strain evidence="2 3">BN5</strain>
    </source>
</reference>
<proteinExistence type="predicted"/>
<dbReference type="Proteomes" id="UP000215158">
    <property type="component" value="Chromosome 2"/>
</dbReference>
<evidence type="ECO:0000313" key="3">
    <source>
        <dbReference type="Proteomes" id="UP000215158"/>
    </source>
</evidence>
<dbReference type="OrthoDB" id="9000078at2"/>
<dbReference type="KEGG" id="parb:CJU94_26860"/>
<feature type="chain" id="PRO_5012083403" description="Lipoprotein SmpA/OmlA domain-containing protein" evidence="1">
    <location>
        <begin position="22"/>
        <end position="197"/>
    </location>
</feature>